<evidence type="ECO:0000256" key="7">
    <source>
        <dbReference type="ARBA" id="ARBA00022949"/>
    </source>
</evidence>
<keyword evidence="8 10" id="KW-1133">Transmembrane helix</keyword>
<organism evidence="12 13">
    <name type="scientific">Pomatorhinus ruficollis</name>
    <name type="common">streak-breasted scimitar babbler</name>
    <dbReference type="NCBI Taxonomy" id="932028"/>
    <lineage>
        <taxon>Eukaryota</taxon>
        <taxon>Metazoa</taxon>
        <taxon>Chordata</taxon>
        <taxon>Craniata</taxon>
        <taxon>Vertebrata</taxon>
        <taxon>Euteleostomi</taxon>
        <taxon>Archelosauria</taxon>
        <taxon>Archosauria</taxon>
        <taxon>Dinosauria</taxon>
        <taxon>Saurischia</taxon>
        <taxon>Theropoda</taxon>
        <taxon>Coelurosauria</taxon>
        <taxon>Aves</taxon>
        <taxon>Neognathae</taxon>
        <taxon>Neoaves</taxon>
        <taxon>Telluraves</taxon>
        <taxon>Australaves</taxon>
        <taxon>Passeriformes</taxon>
        <taxon>Sylvioidea</taxon>
        <taxon>Timaliidae</taxon>
        <taxon>Pomatorhinus</taxon>
    </lineage>
</organism>
<dbReference type="GO" id="GO:0005198">
    <property type="term" value="F:structural molecule activity"/>
    <property type="evidence" value="ECO:0007669"/>
    <property type="project" value="InterPro"/>
</dbReference>
<keyword evidence="5" id="KW-1003">Cell membrane</keyword>
<evidence type="ECO:0000256" key="10">
    <source>
        <dbReference type="SAM" id="Phobius"/>
    </source>
</evidence>
<dbReference type="AlphaFoldDB" id="A0A7L4J5L4"/>
<feature type="non-terminal residue" evidence="12">
    <location>
        <position position="178"/>
    </location>
</feature>
<keyword evidence="13" id="KW-1185">Reference proteome</keyword>
<keyword evidence="9 10" id="KW-0472">Membrane</keyword>
<evidence type="ECO:0000256" key="6">
    <source>
        <dbReference type="ARBA" id="ARBA00022692"/>
    </source>
</evidence>
<evidence type="ECO:0000256" key="2">
    <source>
        <dbReference type="ARBA" id="ARBA00004651"/>
    </source>
</evidence>
<dbReference type="Gene3D" id="1.20.140.150">
    <property type="match status" value="1"/>
</dbReference>
<evidence type="ECO:0000313" key="12">
    <source>
        <dbReference type="EMBL" id="NXY35476.1"/>
    </source>
</evidence>
<evidence type="ECO:0000256" key="4">
    <source>
        <dbReference type="ARBA" id="ARBA00022427"/>
    </source>
</evidence>
<name>A0A7L4J5L4_9PASS</name>
<evidence type="ECO:0000256" key="8">
    <source>
        <dbReference type="ARBA" id="ARBA00022989"/>
    </source>
</evidence>
<feature type="transmembrane region" description="Helical" evidence="10">
    <location>
        <begin position="152"/>
        <end position="177"/>
    </location>
</feature>
<dbReference type="EMBL" id="VZSW01000721">
    <property type="protein sequence ID" value="NXY35476.1"/>
    <property type="molecule type" value="Genomic_DNA"/>
</dbReference>
<comment type="similarity">
    <text evidence="3">Belongs to the claudin family.</text>
</comment>
<dbReference type="Proteomes" id="UP000572837">
    <property type="component" value="Unassembled WGS sequence"/>
</dbReference>
<comment type="caution">
    <text evidence="12">The sequence shown here is derived from an EMBL/GenBank/DDBJ whole genome shotgun (WGS) entry which is preliminary data.</text>
</comment>
<evidence type="ECO:0000256" key="11">
    <source>
        <dbReference type="SAM" id="SignalP"/>
    </source>
</evidence>
<evidence type="ECO:0000256" key="5">
    <source>
        <dbReference type="ARBA" id="ARBA00022475"/>
    </source>
</evidence>
<dbReference type="InterPro" id="IPR003927">
    <property type="entry name" value="Claudin16"/>
</dbReference>
<dbReference type="GO" id="GO:0005923">
    <property type="term" value="C:bicellular tight junction"/>
    <property type="evidence" value="ECO:0007669"/>
    <property type="project" value="UniProtKB-SubCell"/>
</dbReference>
<dbReference type="InterPro" id="IPR006187">
    <property type="entry name" value="Claudin"/>
</dbReference>
<feature type="transmembrane region" description="Helical" evidence="10">
    <location>
        <begin position="108"/>
        <end position="130"/>
    </location>
</feature>
<protein>
    <submittedName>
        <fullName evidence="12">CLD16 protein</fullName>
    </submittedName>
</protein>
<evidence type="ECO:0000313" key="13">
    <source>
        <dbReference type="Proteomes" id="UP000572837"/>
    </source>
</evidence>
<keyword evidence="11" id="KW-0732">Signal</keyword>
<dbReference type="PRINTS" id="PR01447">
    <property type="entry name" value="CLAUDIN16"/>
</dbReference>
<accession>A0A7L4J5L4</accession>
<evidence type="ECO:0000256" key="9">
    <source>
        <dbReference type="ARBA" id="ARBA00023136"/>
    </source>
</evidence>
<comment type="subcellular location">
    <subcellularLocation>
        <location evidence="1">Cell junction</location>
        <location evidence="1">Tight junction</location>
    </subcellularLocation>
    <subcellularLocation>
        <location evidence="2">Cell membrane</location>
        <topology evidence="2">Multi-pass membrane protein</topology>
    </subcellularLocation>
</comment>
<gene>
    <name evidence="12" type="primary">Cldn16_1</name>
    <name evidence="12" type="ORF">PORRUF_R02340</name>
</gene>
<feature type="non-terminal residue" evidence="12">
    <location>
        <position position="1"/>
    </location>
</feature>
<reference evidence="12 13" key="1">
    <citation type="submission" date="2020-02" db="EMBL/GenBank/DDBJ databases">
        <title>Bird 10,000 Genomes (B10K) Project - Family phase.</title>
        <authorList>
            <person name="Zhang G."/>
        </authorList>
    </citation>
    <scope>NUCLEOTIDE SEQUENCE [LARGE SCALE GENOMIC DNA]</scope>
    <source>
        <strain evidence="12">B10K-IZ-033-81</strain>
        <tissue evidence="12">Muscle</tissue>
    </source>
</reference>
<proteinExistence type="inferred from homology"/>
<dbReference type="PANTHER" id="PTHR12002">
    <property type="entry name" value="CLAUDIN"/>
    <property type="match status" value="1"/>
</dbReference>
<evidence type="ECO:0000256" key="1">
    <source>
        <dbReference type="ARBA" id="ARBA00004435"/>
    </source>
</evidence>
<feature type="transmembrane region" description="Helical" evidence="10">
    <location>
        <begin position="77"/>
        <end position="96"/>
    </location>
</feature>
<dbReference type="PRINTS" id="PR01077">
    <property type="entry name" value="CLAUDIN"/>
</dbReference>
<feature type="signal peptide" evidence="11">
    <location>
        <begin position="1"/>
        <end position="28"/>
    </location>
</feature>
<keyword evidence="6 10" id="KW-0812">Transmembrane</keyword>
<keyword evidence="7" id="KW-0965">Cell junction</keyword>
<sequence>MGAALQVTAFGLALLSTLFLLLATCTDCWMVNADDSLEVSREITWKVSRVGTFKVSRAISIILKIVVTRTLMITADLLAGLALATLILGLDCITFLKEDPCVKLKMCYGAGVILGAGSILGLTGSMWYAVDVYVERAMLVSHNIFLGVHYDFGWSCWLGMAGSTGCFVASVLLTCCLY</sequence>
<keyword evidence="4" id="KW-0796">Tight junction</keyword>
<evidence type="ECO:0000256" key="3">
    <source>
        <dbReference type="ARBA" id="ARBA00008295"/>
    </source>
</evidence>
<feature type="chain" id="PRO_5029715988" evidence="11">
    <location>
        <begin position="29"/>
        <end position="178"/>
    </location>
</feature>
<dbReference type="GO" id="GO:0005886">
    <property type="term" value="C:plasma membrane"/>
    <property type="evidence" value="ECO:0007669"/>
    <property type="project" value="UniProtKB-SubCell"/>
</dbReference>